<dbReference type="VEuPathDB" id="ToxoDB:BESB_061890"/>
<dbReference type="RefSeq" id="XP_029219311.1">
    <property type="nucleotide sequence ID" value="XM_029364603.1"/>
</dbReference>
<keyword evidence="3" id="KW-1185">Reference proteome</keyword>
<gene>
    <name evidence="2" type="ORF">BESB_061890</name>
</gene>
<evidence type="ECO:0000313" key="2">
    <source>
        <dbReference type="EMBL" id="PFH35302.1"/>
    </source>
</evidence>
<dbReference type="Proteomes" id="UP000224006">
    <property type="component" value="Chromosome V"/>
</dbReference>
<comment type="caution">
    <text evidence="2">The sequence shown here is derived from an EMBL/GenBank/DDBJ whole genome shotgun (WGS) entry which is preliminary data.</text>
</comment>
<sequence>MVAARAPPRFALGRILGAAGLSFLGGWHCRQTLAEASRPFPAASPASPVPPQEPAAPPSSSPSSSPPSPPFSSSSSPFPSERGLLVTRRLVVPSSELHAFAGVLNALAAFNTRQSGFLSHSIYTREVFSTDAAVPPAPDPVALEVLMFEEWLNPLAARAALKSPEMKRHLEESRKCGWDLRGEVWVGLAGRDARGL</sequence>
<evidence type="ECO:0000256" key="1">
    <source>
        <dbReference type="SAM" id="MobiDB-lite"/>
    </source>
</evidence>
<proteinExistence type="predicted"/>
<dbReference type="GeneID" id="40311117"/>
<protein>
    <submittedName>
        <fullName evidence="2">Uncharacterized protein</fullName>
    </submittedName>
</protein>
<organism evidence="2 3">
    <name type="scientific">Besnoitia besnoiti</name>
    <name type="common">Apicomplexan protozoan</name>
    <dbReference type="NCBI Taxonomy" id="94643"/>
    <lineage>
        <taxon>Eukaryota</taxon>
        <taxon>Sar</taxon>
        <taxon>Alveolata</taxon>
        <taxon>Apicomplexa</taxon>
        <taxon>Conoidasida</taxon>
        <taxon>Coccidia</taxon>
        <taxon>Eucoccidiorida</taxon>
        <taxon>Eimeriorina</taxon>
        <taxon>Sarcocystidae</taxon>
        <taxon>Besnoitia</taxon>
    </lineage>
</organism>
<dbReference type="KEGG" id="bbes:BESB_061890"/>
<name>A0A2A9MIT8_BESBE</name>
<accession>A0A2A9MIT8</accession>
<dbReference type="AlphaFoldDB" id="A0A2A9MIT8"/>
<dbReference type="EMBL" id="NWUJ01000005">
    <property type="protein sequence ID" value="PFH35302.1"/>
    <property type="molecule type" value="Genomic_DNA"/>
</dbReference>
<dbReference type="Gene3D" id="3.30.70.100">
    <property type="match status" value="1"/>
</dbReference>
<evidence type="ECO:0000313" key="3">
    <source>
        <dbReference type="Proteomes" id="UP000224006"/>
    </source>
</evidence>
<dbReference type="OrthoDB" id="10429759at2759"/>
<feature type="region of interest" description="Disordered" evidence="1">
    <location>
        <begin position="38"/>
        <end position="77"/>
    </location>
</feature>
<feature type="compositionally biased region" description="Pro residues" evidence="1">
    <location>
        <begin position="47"/>
        <end position="70"/>
    </location>
</feature>
<reference evidence="2 3" key="1">
    <citation type="submission" date="2017-09" db="EMBL/GenBank/DDBJ databases">
        <title>Genome sequencing of Besnoitia besnoiti strain Bb-Ger1.</title>
        <authorList>
            <person name="Schares G."/>
            <person name="Venepally P."/>
            <person name="Lorenzi H.A."/>
        </authorList>
    </citation>
    <scope>NUCLEOTIDE SEQUENCE [LARGE SCALE GENOMIC DNA]</scope>
    <source>
        <strain evidence="2 3">Bb-Ger1</strain>
    </source>
</reference>